<evidence type="ECO:0008006" key="4">
    <source>
        <dbReference type="Google" id="ProtNLM"/>
    </source>
</evidence>
<keyword evidence="3" id="KW-1185">Reference proteome</keyword>
<feature type="region of interest" description="Disordered" evidence="1">
    <location>
        <begin position="45"/>
        <end position="76"/>
    </location>
</feature>
<gene>
    <name evidence="2" type="ORF">GCM10007989_33610</name>
</gene>
<dbReference type="InterPro" id="IPR010064">
    <property type="entry name" value="HK97-gp10_tail"/>
</dbReference>
<accession>A0A918VXR9</accession>
<evidence type="ECO:0000313" key="3">
    <source>
        <dbReference type="Proteomes" id="UP000646579"/>
    </source>
</evidence>
<sequence>MSTSPQLKRVLARVEGIPEAVRRDMQPAIRKSADELADMQRNLAETSRDTGALIESIEVTPPGGTTPNYSQPGGSRTAHELEAIVTVGNSEVRYPHLVEYGTAHAPAQPFFWPAVRSLQRRITNRLNRAARKAVREHWSEE</sequence>
<dbReference type="EMBL" id="BMZE01000004">
    <property type="protein sequence ID" value="GHA34977.1"/>
    <property type="molecule type" value="Genomic_DNA"/>
</dbReference>
<name>A0A918VXR9_9HYPH</name>
<reference evidence="2" key="1">
    <citation type="journal article" date="2014" name="Int. J. Syst. Evol. Microbiol.">
        <title>Complete genome sequence of Corynebacterium casei LMG S-19264T (=DSM 44701T), isolated from a smear-ripened cheese.</title>
        <authorList>
            <consortium name="US DOE Joint Genome Institute (JGI-PGF)"/>
            <person name="Walter F."/>
            <person name="Albersmeier A."/>
            <person name="Kalinowski J."/>
            <person name="Ruckert C."/>
        </authorList>
    </citation>
    <scope>NUCLEOTIDE SEQUENCE</scope>
    <source>
        <strain evidence="2">KCTC 32437</strain>
    </source>
</reference>
<dbReference type="Pfam" id="PF04883">
    <property type="entry name" value="HK97-gp10_like"/>
    <property type="match status" value="1"/>
</dbReference>
<dbReference type="NCBIfam" id="TIGR01725">
    <property type="entry name" value="phge_HK97_gp10"/>
    <property type="match status" value="1"/>
</dbReference>
<feature type="compositionally biased region" description="Polar residues" evidence="1">
    <location>
        <begin position="63"/>
        <end position="74"/>
    </location>
</feature>
<organism evidence="2 3">
    <name type="scientific">Devosia pacifica</name>
    <dbReference type="NCBI Taxonomy" id="1335967"/>
    <lineage>
        <taxon>Bacteria</taxon>
        <taxon>Pseudomonadati</taxon>
        <taxon>Pseudomonadota</taxon>
        <taxon>Alphaproteobacteria</taxon>
        <taxon>Hyphomicrobiales</taxon>
        <taxon>Devosiaceae</taxon>
        <taxon>Devosia</taxon>
    </lineage>
</organism>
<evidence type="ECO:0000313" key="2">
    <source>
        <dbReference type="EMBL" id="GHA34977.1"/>
    </source>
</evidence>
<dbReference type="RefSeq" id="WP_189426956.1">
    <property type="nucleotide sequence ID" value="NZ_BMZE01000004.1"/>
</dbReference>
<reference evidence="2" key="2">
    <citation type="submission" date="2020-09" db="EMBL/GenBank/DDBJ databases">
        <authorList>
            <person name="Sun Q."/>
            <person name="Kim S."/>
        </authorList>
    </citation>
    <scope>NUCLEOTIDE SEQUENCE</scope>
    <source>
        <strain evidence="2">KCTC 32437</strain>
    </source>
</reference>
<proteinExistence type="predicted"/>
<evidence type="ECO:0000256" key="1">
    <source>
        <dbReference type="SAM" id="MobiDB-lite"/>
    </source>
</evidence>
<dbReference type="Proteomes" id="UP000646579">
    <property type="component" value="Unassembled WGS sequence"/>
</dbReference>
<dbReference type="AlphaFoldDB" id="A0A918VXR9"/>
<comment type="caution">
    <text evidence="2">The sequence shown here is derived from an EMBL/GenBank/DDBJ whole genome shotgun (WGS) entry which is preliminary data.</text>
</comment>
<protein>
    <recommendedName>
        <fullName evidence="4">HK97 gp10 family phage protein</fullName>
    </recommendedName>
</protein>